<evidence type="ECO:0000313" key="1">
    <source>
        <dbReference type="EMBL" id="KAK1767925.1"/>
    </source>
</evidence>
<protein>
    <submittedName>
        <fullName evidence="1">Uncharacterized protein</fullName>
    </submittedName>
</protein>
<reference evidence="1" key="1">
    <citation type="submission" date="2023-06" db="EMBL/GenBank/DDBJ databases">
        <title>Genome-scale phylogeny and comparative genomics of the fungal order Sordariales.</title>
        <authorList>
            <consortium name="Lawrence Berkeley National Laboratory"/>
            <person name="Hensen N."/>
            <person name="Bonometti L."/>
            <person name="Westerberg I."/>
            <person name="Brannstrom I.O."/>
            <person name="Guillou S."/>
            <person name="Cros-Aarteil S."/>
            <person name="Calhoun S."/>
            <person name="Haridas S."/>
            <person name="Kuo A."/>
            <person name="Mondo S."/>
            <person name="Pangilinan J."/>
            <person name="Riley R."/>
            <person name="Labutti K."/>
            <person name="Andreopoulos B."/>
            <person name="Lipzen A."/>
            <person name="Chen C."/>
            <person name="Yanf M."/>
            <person name="Daum C."/>
            <person name="Ng V."/>
            <person name="Clum A."/>
            <person name="Steindorff A."/>
            <person name="Ohm R."/>
            <person name="Martin F."/>
            <person name="Silar P."/>
            <person name="Natvig D."/>
            <person name="Lalanne C."/>
            <person name="Gautier V."/>
            <person name="Ament-Velasquez S.L."/>
            <person name="Kruys A."/>
            <person name="Hutchinson M.I."/>
            <person name="Powell A.J."/>
            <person name="Barry K."/>
            <person name="Miller A.N."/>
            <person name="Grigoriev I.V."/>
            <person name="Debuchy R."/>
            <person name="Gladieux P."/>
            <person name="Thoren M.H."/>
            <person name="Johannesson H."/>
        </authorList>
    </citation>
    <scope>NUCLEOTIDE SEQUENCE</scope>
    <source>
        <strain evidence="1">8032-3</strain>
    </source>
</reference>
<name>A0AAJ0FP89_9PEZI</name>
<sequence length="256" mass="29366">MCMRKFIHRLSCENHPLSTTVFEGRAHELIVNVFAEPTPCYRPACLADPKAQPLSVREKCPYHACCRISFVDLRCPKKCCSEQNEKKGRLEGGVLGLVSGPSYKNNVFECKHFACFHIYVFDFTRSVGDATKWRDVRYPYPDLLREDAVEAPEESALFRDVRLNLFRAGQRLLIAKEAHDKAQRDWDSARARKDALKELVDAIEERFRLSRSNGRAAQANYDDWNEMAALLEDQGSGRLSRLFRALISDNLVETFT</sequence>
<accession>A0AAJ0FP89</accession>
<comment type="caution">
    <text evidence="1">The sequence shown here is derived from an EMBL/GenBank/DDBJ whole genome shotgun (WGS) entry which is preliminary data.</text>
</comment>
<evidence type="ECO:0000313" key="2">
    <source>
        <dbReference type="Proteomes" id="UP001244011"/>
    </source>
</evidence>
<dbReference type="Proteomes" id="UP001244011">
    <property type="component" value="Unassembled WGS sequence"/>
</dbReference>
<dbReference type="AlphaFoldDB" id="A0AAJ0FP89"/>
<dbReference type="EMBL" id="MU839007">
    <property type="protein sequence ID" value="KAK1767925.1"/>
    <property type="molecule type" value="Genomic_DNA"/>
</dbReference>
<gene>
    <name evidence="1" type="ORF">QBC33DRAFT_619386</name>
</gene>
<dbReference type="RefSeq" id="XP_060284138.1">
    <property type="nucleotide sequence ID" value="XM_060432737.1"/>
</dbReference>
<organism evidence="1 2">
    <name type="scientific">Phialemonium atrogriseum</name>
    <dbReference type="NCBI Taxonomy" id="1093897"/>
    <lineage>
        <taxon>Eukaryota</taxon>
        <taxon>Fungi</taxon>
        <taxon>Dikarya</taxon>
        <taxon>Ascomycota</taxon>
        <taxon>Pezizomycotina</taxon>
        <taxon>Sordariomycetes</taxon>
        <taxon>Sordariomycetidae</taxon>
        <taxon>Cephalothecales</taxon>
        <taxon>Cephalothecaceae</taxon>
        <taxon>Phialemonium</taxon>
    </lineage>
</organism>
<proteinExistence type="predicted"/>
<dbReference type="GeneID" id="85315924"/>
<keyword evidence="2" id="KW-1185">Reference proteome</keyword>